<dbReference type="PANTHER" id="PTHR43081">
    <property type="entry name" value="ADENYLATE CYCLASE, TERMINAL-DIFFERENTIATION SPECIFIC-RELATED"/>
    <property type="match status" value="1"/>
</dbReference>
<dbReference type="FunFam" id="3.40.50.2300:FF:000001">
    <property type="entry name" value="DNA-binding response regulator PhoB"/>
    <property type="match status" value="1"/>
</dbReference>
<dbReference type="InterPro" id="IPR011006">
    <property type="entry name" value="CheY-like_superfamily"/>
</dbReference>
<keyword evidence="1 6" id="KW-0597">Phosphoprotein</keyword>
<dbReference type="EMBL" id="NAFL01000252">
    <property type="protein sequence ID" value="OSJ31957.1"/>
    <property type="molecule type" value="Genomic_DNA"/>
</dbReference>
<dbReference type="PANTHER" id="PTHR43081:SF20">
    <property type="entry name" value="TWO-COMPONENT RESPONSE REGULATOR"/>
    <property type="match status" value="1"/>
</dbReference>
<dbReference type="Gene3D" id="3.40.50.2300">
    <property type="match status" value="1"/>
</dbReference>
<evidence type="ECO:0000256" key="5">
    <source>
        <dbReference type="ARBA" id="ARBA00023163"/>
    </source>
</evidence>
<dbReference type="InterPro" id="IPR001054">
    <property type="entry name" value="A/G_cyclase"/>
</dbReference>
<dbReference type="SMART" id="SM00044">
    <property type="entry name" value="CYCc"/>
    <property type="match status" value="1"/>
</dbReference>
<evidence type="ECO:0000256" key="7">
    <source>
        <dbReference type="SAM" id="Coils"/>
    </source>
</evidence>
<dbReference type="Gene3D" id="3.30.70.1230">
    <property type="entry name" value="Nucleotide cyclase"/>
    <property type="match status" value="1"/>
</dbReference>
<feature type="modified residue" description="4-aspartylphosphate" evidence="6">
    <location>
        <position position="55"/>
    </location>
</feature>
<feature type="coiled-coil region" evidence="7">
    <location>
        <begin position="124"/>
        <end position="162"/>
    </location>
</feature>
<evidence type="ECO:0000256" key="6">
    <source>
        <dbReference type="PROSITE-ProRule" id="PRU00169"/>
    </source>
</evidence>
<dbReference type="SMART" id="SM00448">
    <property type="entry name" value="REC"/>
    <property type="match status" value="1"/>
</dbReference>
<organism evidence="10 11">
    <name type="scientific">Bradyrhizobium japonicum</name>
    <dbReference type="NCBI Taxonomy" id="375"/>
    <lineage>
        <taxon>Bacteria</taxon>
        <taxon>Pseudomonadati</taxon>
        <taxon>Pseudomonadota</taxon>
        <taxon>Alphaproteobacteria</taxon>
        <taxon>Hyphomicrobiales</taxon>
        <taxon>Nitrobacteraceae</taxon>
        <taxon>Bradyrhizobium</taxon>
    </lineage>
</organism>
<dbReference type="GO" id="GO:0004016">
    <property type="term" value="F:adenylate cyclase activity"/>
    <property type="evidence" value="ECO:0007669"/>
    <property type="project" value="UniProtKB-ARBA"/>
</dbReference>
<dbReference type="CDD" id="cd17538">
    <property type="entry name" value="REC_D1_PleD-like"/>
    <property type="match status" value="1"/>
</dbReference>
<reference evidence="10 11" key="1">
    <citation type="submission" date="2017-03" db="EMBL/GenBank/DDBJ databases">
        <title>Whole genome sequences of fourteen strains of Bradyrhizobium canariense and one strain of Bradyrhizobium japonicum isolated from Lupinus (Papilionoideae: Genisteae) species in Algeria.</title>
        <authorList>
            <person name="Crovadore J."/>
            <person name="Chekireb D."/>
            <person name="Brachmann A."/>
            <person name="Chablais R."/>
            <person name="Cochard B."/>
            <person name="Lefort F."/>
        </authorList>
    </citation>
    <scope>NUCLEOTIDE SEQUENCE [LARGE SCALE GENOMIC DNA]</scope>
    <source>
        <strain evidence="10 11">UBMA197</strain>
    </source>
</reference>
<dbReference type="GO" id="GO:0003677">
    <property type="term" value="F:DNA binding"/>
    <property type="evidence" value="ECO:0007669"/>
    <property type="project" value="UniProtKB-KW"/>
</dbReference>
<dbReference type="InterPro" id="IPR050697">
    <property type="entry name" value="Adenylyl/Guanylyl_Cyclase_3/4"/>
</dbReference>
<dbReference type="PROSITE" id="PS50125">
    <property type="entry name" value="GUANYLATE_CYCLASE_2"/>
    <property type="match status" value="1"/>
</dbReference>
<comment type="caution">
    <text evidence="10">The sequence shown here is derived from an EMBL/GenBank/DDBJ whole genome shotgun (WGS) entry which is preliminary data.</text>
</comment>
<sequence length="370" mass="40907">MHVPPRILIVDDNETNRCLLTARLDAEGYKTMEAEDGEKTLAIVREIAPDVVLLDVMMPKIDGFEVCRRLKADTTLGFVPIIMVTARTDSQDVVAGLNAGADEYLTKPVDHAALVARVHSMLRIKELHDRAEAQAAELASWNRTLEQRVAEQVAQIERVSRLKRFLSPQIAELILSSSPNESLETHRRQVTIVFCDLRGFTAFSEVAEPEEVMAVMREYHTALGSVVHEFEGTLERFMGDGIMVIFGDPIPCPDPCVRAVQMAAAMRSRLSELSSKWRRESHELGFGIGIAHGYATLGPIGFEGRCEYSAIGTVVNLAARLCAEARDGQILIDSKVRAAIDDRATTQTVGELMLKGLHRPITAYNVVETI</sequence>
<dbReference type="CDD" id="cd07302">
    <property type="entry name" value="CHD"/>
    <property type="match status" value="1"/>
</dbReference>
<evidence type="ECO:0000259" key="9">
    <source>
        <dbReference type="PROSITE" id="PS50125"/>
    </source>
</evidence>
<keyword evidence="4" id="KW-0238">DNA-binding</keyword>
<gene>
    <name evidence="10" type="ORF">BSZ19_20335</name>
</gene>
<evidence type="ECO:0000256" key="3">
    <source>
        <dbReference type="ARBA" id="ARBA00023015"/>
    </source>
</evidence>
<proteinExistence type="predicted"/>
<dbReference type="Proteomes" id="UP000193335">
    <property type="component" value="Unassembled WGS sequence"/>
</dbReference>
<keyword evidence="7" id="KW-0175">Coiled coil</keyword>
<dbReference type="GO" id="GO:0006171">
    <property type="term" value="P:cAMP biosynthetic process"/>
    <property type="evidence" value="ECO:0007669"/>
    <property type="project" value="TreeGrafter"/>
</dbReference>
<evidence type="ECO:0000256" key="2">
    <source>
        <dbReference type="ARBA" id="ARBA00023012"/>
    </source>
</evidence>
<dbReference type="Pfam" id="PF00211">
    <property type="entry name" value="Guanylate_cyc"/>
    <property type="match status" value="1"/>
</dbReference>
<dbReference type="SUPFAM" id="SSF55073">
    <property type="entry name" value="Nucleotide cyclase"/>
    <property type="match status" value="1"/>
</dbReference>
<evidence type="ECO:0000256" key="1">
    <source>
        <dbReference type="ARBA" id="ARBA00022553"/>
    </source>
</evidence>
<evidence type="ECO:0000259" key="8">
    <source>
        <dbReference type="PROSITE" id="PS50110"/>
    </source>
</evidence>
<name>A0A1Y2JQU5_BRAJP</name>
<keyword evidence="5" id="KW-0804">Transcription</keyword>
<dbReference type="InterPro" id="IPR029787">
    <property type="entry name" value="Nucleotide_cyclase"/>
</dbReference>
<keyword evidence="3" id="KW-0805">Transcription regulation</keyword>
<dbReference type="Pfam" id="PF00072">
    <property type="entry name" value="Response_reg"/>
    <property type="match status" value="1"/>
</dbReference>
<dbReference type="GO" id="GO:0000160">
    <property type="term" value="P:phosphorelay signal transduction system"/>
    <property type="evidence" value="ECO:0007669"/>
    <property type="project" value="UniProtKB-KW"/>
</dbReference>
<feature type="domain" description="Response regulatory" evidence="8">
    <location>
        <begin position="6"/>
        <end position="122"/>
    </location>
</feature>
<dbReference type="SUPFAM" id="SSF52172">
    <property type="entry name" value="CheY-like"/>
    <property type="match status" value="1"/>
</dbReference>
<keyword evidence="2" id="KW-0902">Two-component regulatory system</keyword>
<protein>
    <submittedName>
        <fullName evidence="10">Adenylate/guanylate cyclase domain-containing response regulator</fullName>
    </submittedName>
</protein>
<accession>A0A1Y2JQU5</accession>
<dbReference type="InterPro" id="IPR001789">
    <property type="entry name" value="Sig_transdc_resp-reg_receiver"/>
</dbReference>
<evidence type="ECO:0000256" key="4">
    <source>
        <dbReference type="ARBA" id="ARBA00023125"/>
    </source>
</evidence>
<evidence type="ECO:0000313" key="10">
    <source>
        <dbReference type="EMBL" id="OSJ31957.1"/>
    </source>
</evidence>
<dbReference type="AlphaFoldDB" id="A0A1Y2JQU5"/>
<dbReference type="PROSITE" id="PS50110">
    <property type="entry name" value="RESPONSE_REGULATORY"/>
    <property type="match status" value="1"/>
</dbReference>
<evidence type="ECO:0000313" key="11">
    <source>
        <dbReference type="Proteomes" id="UP000193335"/>
    </source>
</evidence>
<feature type="domain" description="Guanylate cyclase" evidence="9">
    <location>
        <begin position="191"/>
        <end position="322"/>
    </location>
</feature>